<keyword evidence="11" id="KW-1185">Reference proteome</keyword>
<proteinExistence type="inferred from homology"/>
<dbReference type="InterPro" id="IPR038107">
    <property type="entry name" value="Glycos_transf_N_sf"/>
</dbReference>
<evidence type="ECO:0000313" key="11">
    <source>
        <dbReference type="Proteomes" id="UP000249819"/>
    </source>
</evidence>
<accession>A0A327W9H9</accession>
<keyword evidence="8" id="KW-0448">Lipopolysaccharide biosynthesis</keyword>
<comment type="pathway">
    <text evidence="1 8">Bacterial outer membrane biogenesis; LPS core biosynthesis.</text>
</comment>
<dbReference type="RefSeq" id="WP_111590067.1">
    <property type="nucleotide sequence ID" value="NZ_QLMA01000001.1"/>
</dbReference>
<evidence type="ECO:0000256" key="7">
    <source>
        <dbReference type="PIRSR" id="PIRSR639901-1"/>
    </source>
</evidence>
<dbReference type="Pfam" id="PF04413">
    <property type="entry name" value="Glycos_transf_N"/>
    <property type="match status" value="1"/>
</dbReference>
<comment type="function">
    <text evidence="8">Involved in lipopolysaccharide (LPS) biosynthesis. Catalyzes the transfer of 3-deoxy-D-manno-octulosonate (Kdo) residue(s) from CMP-Kdo to lipid IV(A), the tetraacyldisaccharide-1,4'-bisphosphate precursor of lipid A.</text>
</comment>
<dbReference type="GO" id="GO:0009245">
    <property type="term" value="P:lipid A biosynthetic process"/>
    <property type="evidence" value="ECO:0007669"/>
    <property type="project" value="TreeGrafter"/>
</dbReference>
<feature type="domain" description="3-deoxy-D-manno-octulosonic-acid transferase N-terminal" evidence="9">
    <location>
        <begin position="41"/>
        <end position="209"/>
    </location>
</feature>
<dbReference type="GO" id="GO:0005886">
    <property type="term" value="C:plasma membrane"/>
    <property type="evidence" value="ECO:0007669"/>
    <property type="project" value="UniProtKB-SubCell"/>
</dbReference>
<dbReference type="EC" id="2.4.99.12" evidence="2 8"/>
<comment type="similarity">
    <text evidence="8">Belongs to the glycosyltransferase group 1 family.</text>
</comment>
<evidence type="ECO:0000256" key="4">
    <source>
        <dbReference type="ARBA" id="ARBA00022679"/>
    </source>
</evidence>
<dbReference type="EMBL" id="QLMA01000001">
    <property type="protein sequence ID" value="RAJ87367.1"/>
    <property type="molecule type" value="Genomic_DNA"/>
</dbReference>
<evidence type="ECO:0000256" key="2">
    <source>
        <dbReference type="ARBA" id="ARBA00012621"/>
    </source>
</evidence>
<evidence type="ECO:0000256" key="6">
    <source>
        <dbReference type="ARBA" id="ARBA00049183"/>
    </source>
</evidence>
<sequence>MIASSIYNLFIRLYRAGVGIAASTGNKKAGLWLKGRQDWITRLQAQHLTNTPVVWVHAASLGEFEQGRPVLEAIRANYPGHKILLTFFSPSGYEVRKNYPGADYICYLPLDTKANARKFLDLTRPELAIFIKYEFWLHFLTELHTRKIPTLLVSGIFREKQIFFKGYGGLFRKLLAGFTHLFVQNKASLDLLQQIDMQNASISGDTRFDRVAALLEEHQQLPLIAQFAEGKPLLVAGSTWPEDEQILAEWYKTNQDSPLKLVIAPHEIHDTHIQSILHLFPQAVRYSAVKEQWQEANVLIIDNIGMLTTLYRYASIAYVGGGFGKDGIHNILEPAVYGMPVLIGPVYDKYFEAVELVAAGGAIVVNNAQELNAEVNLLLSDTTMWARKAAVSKDYVLSNKGATEKIMHYIQENRFLSKV</sequence>
<keyword evidence="4 8" id="KW-0808">Transferase</keyword>
<comment type="subcellular location">
    <subcellularLocation>
        <location evidence="8">Cell membrane</location>
    </subcellularLocation>
</comment>
<evidence type="ECO:0000256" key="8">
    <source>
        <dbReference type="RuleBase" id="RU365103"/>
    </source>
</evidence>
<dbReference type="InterPro" id="IPR039901">
    <property type="entry name" value="Kdotransferase"/>
</dbReference>
<dbReference type="GO" id="GO:0043842">
    <property type="term" value="F:Kdo transferase activity"/>
    <property type="evidence" value="ECO:0007669"/>
    <property type="project" value="UniProtKB-EC"/>
</dbReference>
<dbReference type="PANTHER" id="PTHR42755:SF1">
    <property type="entry name" value="3-DEOXY-D-MANNO-OCTULOSONIC ACID TRANSFERASE, MITOCHONDRIAL-RELATED"/>
    <property type="match status" value="1"/>
</dbReference>
<dbReference type="AlphaFoldDB" id="A0A327W9H9"/>
<dbReference type="InterPro" id="IPR007507">
    <property type="entry name" value="Glycos_transf_N"/>
</dbReference>
<dbReference type="Proteomes" id="UP000249819">
    <property type="component" value="Unassembled WGS sequence"/>
</dbReference>
<gene>
    <name evidence="10" type="ORF">CLV59_101116</name>
</gene>
<comment type="catalytic activity">
    <reaction evidence="6 8">
        <text>lipid IVA (E. coli) + CMP-3-deoxy-beta-D-manno-octulosonate = alpha-Kdo-(2-&gt;6)-lipid IVA (E. coli) + CMP + H(+)</text>
        <dbReference type="Rhea" id="RHEA:28066"/>
        <dbReference type="ChEBI" id="CHEBI:15378"/>
        <dbReference type="ChEBI" id="CHEBI:58603"/>
        <dbReference type="ChEBI" id="CHEBI:60364"/>
        <dbReference type="ChEBI" id="CHEBI:60377"/>
        <dbReference type="ChEBI" id="CHEBI:85987"/>
        <dbReference type="EC" id="2.4.99.12"/>
    </reaction>
</comment>
<feature type="active site" description="Proton acceptor" evidence="7">
    <location>
        <position position="63"/>
    </location>
</feature>
<evidence type="ECO:0000256" key="3">
    <source>
        <dbReference type="ARBA" id="ARBA00019077"/>
    </source>
</evidence>
<dbReference type="Gene3D" id="3.40.50.11720">
    <property type="entry name" value="3-Deoxy-D-manno-octulosonic-acid transferase, N-terminal domain"/>
    <property type="match status" value="1"/>
</dbReference>
<keyword evidence="8" id="KW-1003">Cell membrane</keyword>
<evidence type="ECO:0000256" key="1">
    <source>
        <dbReference type="ARBA" id="ARBA00004713"/>
    </source>
</evidence>
<dbReference type="GO" id="GO:0009244">
    <property type="term" value="P:lipopolysaccharide core region biosynthetic process"/>
    <property type="evidence" value="ECO:0007669"/>
    <property type="project" value="UniProtKB-UniRule"/>
</dbReference>
<comment type="caution">
    <text evidence="10">The sequence shown here is derived from an EMBL/GenBank/DDBJ whole genome shotgun (WGS) entry which is preliminary data.</text>
</comment>
<protein>
    <recommendedName>
        <fullName evidence="3 8">3-deoxy-D-manno-octulosonic acid transferase</fullName>
        <shortName evidence="8">Kdo transferase</shortName>
        <ecNumber evidence="2 8">2.4.99.12</ecNumber>
    </recommendedName>
    <alternativeName>
        <fullName evidence="5 8">Lipid IV(A) 3-deoxy-D-manno-octulosonic acid transferase</fullName>
    </alternativeName>
</protein>
<dbReference type="SUPFAM" id="SSF53756">
    <property type="entry name" value="UDP-Glycosyltransferase/glycogen phosphorylase"/>
    <property type="match status" value="1"/>
</dbReference>
<dbReference type="Gene3D" id="3.40.50.2000">
    <property type="entry name" value="Glycogen Phosphorylase B"/>
    <property type="match status" value="1"/>
</dbReference>
<dbReference type="UniPathway" id="UPA00958"/>
<organism evidence="10 11">
    <name type="scientific">Chitinophaga dinghuensis</name>
    <dbReference type="NCBI Taxonomy" id="1539050"/>
    <lineage>
        <taxon>Bacteria</taxon>
        <taxon>Pseudomonadati</taxon>
        <taxon>Bacteroidota</taxon>
        <taxon>Chitinophagia</taxon>
        <taxon>Chitinophagales</taxon>
        <taxon>Chitinophagaceae</taxon>
        <taxon>Chitinophaga</taxon>
    </lineage>
</organism>
<name>A0A327W9H9_9BACT</name>
<dbReference type="OrthoDB" id="9789797at2"/>
<reference evidence="10 11" key="1">
    <citation type="submission" date="2018-06" db="EMBL/GenBank/DDBJ databases">
        <title>Genomic Encyclopedia of Archaeal and Bacterial Type Strains, Phase II (KMG-II): from individual species to whole genera.</title>
        <authorList>
            <person name="Goeker M."/>
        </authorList>
    </citation>
    <scope>NUCLEOTIDE SEQUENCE [LARGE SCALE GENOMIC DNA]</scope>
    <source>
        <strain evidence="10 11">DSM 29821</strain>
    </source>
</reference>
<dbReference type="PANTHER" id="PTHR42755">
    <property type="entry name" value="3-DEOXY-MANNO-OCTULOSONATE CYTIDYLYLTRANSFERASE"/>
    <property type="match status" value="1"/>
</dbReference>
<evidence type="ECO:0000259" key="9">
    <source>
        <dbReference type="Pfam" id="PF04413"/>
    </source>
</evidence>
<keyword evidence="8" id="KW-0472">Membrane</keyword>
<evidence type="ECO:0000313" key="10">
    <source>
        <dbReference type="EMBL" id="RAJ87367.1"/>
    </source>
</evidence>
<evidence type="ECO:0000256" key="5">
    <source>
        <dbReference type="ARBA" id="ARBA00031445"/>
    </source>
</evidence>